<feature type="region of interest" description="Disordered" evidence="1">
    <location>
        <begin position="296"/>
        <end position="357"/>
    </location>
</feature>
<dbReference type="OrthoDB" id="3235609at2759"/>
<comment type="caution">
    <text evidence="2">The sequence shown here is derived from an EMBL/GenBank/DDBJ whole genome shotgun (WGS) entry which is preliminary data.</text>
</comment>
<keyword evidence="3" id="KW-1185">Reference proteome</keyword>
<reference evidence="2 3" key="1">
    <citation type="submission" date="2019-01" db="EMBL/GenBank/DDBJ databases">
        <title>Draft genome sequence of Psathyrella aberdarensis IHI B618.</title>
        <authorList>
            <person name="Buettner E."/>
            <person name="Kellner H."/>
        </authorList>
    </citation>
    <scope>NUCLEOTIDE SEQUENCE [LARGE SCALE GENOMIC DNA]</scope>
    <source>
        <strain evidence="2 3">IHI B618</strain>
    </source>
</reference>
<gene>
    <name evidence="2" type="ORF">EST38_g7475</name>
</gene>
<evidence type="ECO:0000256" key="1">
    <source>
        <dbReference type="SAM" id="MobiDB-lite"/>
    </source>
</evidence>
<sequence length="497" mass="55238">MGSRRPSCAGSGWPKLILAAEGQPYWASRTGTWYAAQHPDSSNIHYPLYDEGIKRAGAAQILLTAAEAFDYTLANRLRPPNRASALRPDDFESLSPITFATAEELKKKLKSLSKDNNPYRDQNRDAGFARGQFELNRVFYRLVQPHPTLDRAKYSLPRDLQLPPSARVLALTFNVWSLKFDTRAESERLRIPRILDVAFAEVEVPSFSLKPGSVQQYVLSENSGFIRDRPKETFEHLIEHKHVIGQRISEFLSQGSGPNIILAYDKVATEFALEALGSELKGQTIRSLLPLDTAYSNYDQRKNRNRSRSRSPTRSSSISGSSTSRDPRRPPKREESTTSSLRNRLDASEPSSTAGPKNVIIDAHNLFFTMMAEGERPGSSRPISLSARLGIDKVPRDGEWGAAHDVRLLAEIWNAMASGPIIDEQRATWPSRAASAASMRNAQLAPTPGLDEEDEDFDPEEMDPNDYKPQASSVPAAATGQAAWGAQDDSDYDSDEY</sequence>
<proteinExistence type="predicted"/>
<feature type="compositionally biased region" description="Acidic residues" evidence="1">
    <location>
        <begin position="450"/>
        <end position="464"/>
    </location>
</feature>
<feature type="compositionally biased region" description="Basic and acidic residues" evidence="1">
    <location>
        <begin position="325"/>
        <end position="336"/>
    </location>
</feature>
<feature type="compositionally biased region" description="Low complexity" evidence="1">
    <location>
        <begin position="476"/>
        <end position="487"/>
    </location>
</feature>
<feature type="region of interest" description="Disordered" evidence="1">
    <location>
        <begin position="433"/>
        <end position="497"/>
    </location>
</feature>
<accession>A0A4V1Q3F2</accession>
<dbReference type="EMBL" id="SDEE01000270">
    <property type="protein sequence ID" value="RXW18378.1"/>
    <property type="molecule type" value="Genomic_DNA"/>
</dbReference>
<name>A0A4V1Q3F2_9AGAR</name>
<organism evidence="2 3">
    <name type="scientific">Candolleomyces aberdarensis</name>
    <dbReference type="NCBI Taxonomy" id="2316362"/>
    <lineage>
        <taxon>Eukaryota</taxon>
        <taxon>Fungi</taxon>
        <taxon>Dikarya</taxon>
        <taxon>Basidiomycota</taxon>
        <taxon>Agaricomycotina</taxon>
        <taxon>Agaricomycetes</taxon>
        <taxon>Agaricomycetidae</taxon>
        <taxon>Agaricales</taxon>
        <taxon>Agaricineae</taxon>
        <taxon>Psathyrellaceae</taxon>
        <taxon>Candolleomyces</taxon>
    </lineage>
</organism>
<dbReference type="Proteomes" id="UP000290288">
    <property type="component" value="Unassembled WGS sequence"/>
</dbReference>
<evidence type="ECO:0000313" key="2">
    <source>
        <dbReference type="EMBL" id="RXW18378.1"/>
    </source>
</evidence>
<feature type="compositionally biased region" description="Low complexity" evidence="1">
    <location>
        <begin position="312"/>
        <end position="324"/>
    </location>
</feature>
<evidence type="ECO:0000313" key="3">
    <source>
        <dbReference type="Proteomes" id="UP000290288"/>
    </source>
</evidence>
<protein>
    <submittedName>
        <fullName evidence="2">Uncharacterized protein</fullName>
    </submittedName>
</protein>
<dbReference type="AlphaFoldDB" id="A0A4V1Q3F2"/>
<feature type="compositionally biased region" description="Acidic residues" evidence="1">
    <location>
        <begin position="488"/>
        <end position="497"/>
    </location>
</feature>